<evidence type="ECO:0000256" key="1">
    <source>
        <dbReference type="SAM" id="MobiDB-lite"/>
    </source>
</evidence>
<comment type="caution">
    <text evidence="2">The sequence shown here is derived from an EMBL/GenBank/DDBJ whole genome shotgun (WGS) entry which is preliminary data.</text>
</comment>
<feature type="region of interest" description="Disordered" evidence="1">
    <location>
        <begin position="86"/>
        <end position="106"/>
    </location>
</feature>
<keyword evidence="3" id="KW-1185">Reference proteome</keyword>
<reference evidence="3" key="1">
    <citation type="journal article" date="2019" name="Int. J. Syst. Evol. Microbiol.">
        <title>The Global Catalogue of Microorganisms (GCM) 10K type strain sequencing project: providing services to taxonomists for standard genome sequencing and annotation.</title>
        <authorList>
            <consortium name="The Broad Institute Genomics Platform"/>
            <consortium name="The Broad Institute Genome Sequencing Center for Infectious Disease"/>
            <person name="Wu L."/>
            <person name="Ma J."/>
        </authorList>
    </citation>
    <scope>NUCLEOTIDE SEQUENCE [LARGE SCALE GENOMIC DNA]</scope>
    <source>
        <strain evidence="3">JCM 4376</strain>
    </source>
</reference>
<dbReference type="Proteomes" id="UP000660675">
    <property type="component" value="Unassembled WGS sequence"/>
</dbReference>
<evidence type="ECO:0008006" key="4">
    <source>
        <dbReference type="Google" id="ProtNLM"/>
    </source>
</evidence>
<evidence type="ECO:0000313" key="2">
    <source>
        <dbReference type="EMBL" id="GGV94257.1"/>
    </source>
</evidence>
<dbReference type="EMBL" id="BMTF01000027">
    <property type="protein sequence ID" value="GGV94257.1"/>
    <property type="molecule type" value="Genomic_DNA"/>
</dbReference>
<proteinExistence type="predicted"/>
<accession>A0ABQ2W6I1</accession>
<organism evidence="2 3">
    <name type="scientific">Streptomyces gelaticus</name>
    <dbReference type="NCBI Taxonomy" id="285446"/>
    <lineage>
        <taxon>Bacteria</taxon>
        <taxon>Bacillati</taxon>
        <taxon>Actinomycetota</taxon>
        <taxon>Actinomycetes</taxon>
        <taxon>Kitasatosporales</taxon>
        <taxon>Streptomycetaceae</taxon>
        <taxon>Streptomyces</taxon>
    </lineage>
</organism>
<sequence>MFQAGTRGCRAAGTFDPICPEDPGRSATCFGAATRFGPCGASARATHGGSARSVLTVASDIAAHPGSAVGEIAERTGLPQSQVPMVADRLSGPRPSPGGQAPAWVSGSEERITDDVEADITAAEAVVMRRLLRTDNAKKVAGIEAHLALRCGP</sequence>
<evidence type="ECO:0000313" key="3">
    <source>
        <dbReference type="Proteomes" id="UP000660675"/>
    </source>
</evidence>
<name>A0ABQ2W6I1_9ACTN</name>
<gene>
    <name evidence="2" type="ORF">GCM10015535_59220</name>
</gene>
<protein>
    <recommendedName>
        <fullName evidence="4">MarR family transcriptional regulator</fullName>
    </recommendedName>
</protein>